<proteinExistence type="predicted"/>
<reference evidence="2 3" key="1">
    <citation type="submission" date="2019-01" db="EMBL/GenBank/DDBJ databases">
        <authorList>
            <person name="Chen W.-M."/>
        </authorList>
    </citation>
    <scope>NUCLEOTIDE SEQUENCE [LARGE SCALE GENOMIC DNA]</scope>
    <source>
        <strain evidence="2 3">YBJ-36</strain>
    </source>
</reference>
<sequence>MKIVVTGSLGNVSKPLSEKLIDKGHEVIIVSSTPERQSAIEALGAEAAIGSVDDVAFLTETFRGADVVYLMEPPIDFFDHKADLDTHWTNVAKSYKIAVQQVGATKVIHLSSVGAHTDKGNTLFAIHYKEEQILRELPDSVSIKHMRPVGFYTNAARFFYSIKEQGAILANYDGNSIHPWVSPLDIADAIVEEIELPFQGRTFRYIASEELSGNQIAEILGEALGKPGVKWRQISDEDLVNGMVSTGMSPVVAKGFAEMQSFQGSGRLYEDYYRHKPVLGKIKFKDFAKEFAKVYHL</sequence>
<dbReference type="SUPFAM" id="SSF51735">
    <property type="entry name" value="NAD(P)-binding Rossmann-fold domains"/>
    <property type="match status" value="1"/>
</dbReference>
<dbReference type="InterPro" id="IPR051604">
    <property type="entry name" value="Ergot_Alk_Oxidoreductase"/>
</dbReference>
<feature type="domain" description="NmrA-like" evidence="1">
    <location>
        <begin position="2"/>
        <end position="269"/>
    </location>
</feature>
<accession>A0A3S2VK27</accession>
<comment type="caution">
    <text evidence="2">The sequence shown here is derived from an EMBL/GenBank/DDBJ whole genome shotgun (WGS) entry which is preliminary data.</text>
</comment>
<dbReference type="PANTHER" id="PTHR43162">
    <property type="match status" value="1"/>
</dbReference>
<name>A0A3S2VK27_9SPHI</name>
<organism evidence="2 3">
    <name type="scientific">Mucilaginibacter limnophilus</name>
    <dbReference type="NCBI Taxonomy" id="1932778"/>
    <lineage>
        <taxon>Bacteria</taxon>
        <taxon>Pseudomonadati</taxon>
        <taxon>Bacteroidota</taxon>
        <taxon>Sphingobacteriia</taxon>
        <taxon>Sphingobacteriales</taxon>
        <taxon>Sphingobacteriaceae</taxon>
        <taxon>Mucilaginibacter</taxon>
    </lineage>
</organism>
<evidence type="ECO:0000313" key="3">
    <source>
        <dbReference type="Proteomes" id="UP000282759"/>
    </source>
</evidence>
<evidence type="ECO:0000313" key="2">
    <source>
        <dbReference type="EMBL" id="RVT97216.1"/>
    </source>
</evidence>
<dbReference type="InterPro" id="IPR036291">
    <property type="entry name" value="NAD(P)-bd_dom_sf"/>
</dbReference>
<dbReference type="OrthoDB" id="2149806at2"/>
<dbReference type="InterPro" id="IPR008030">
    <property type="entry name" value="NmrA-like"/>
</dbReference>
<dbReference type="Gene3D" id="3.90.25.10">
    <property type="entry name" value="UDP-galactose 4-epimerase, domain 1"/>
    <property type="match status" value="1"/>
</dbReference>
<keyword evidence="3" id="KW-1185">Reference proteome</keyword>
<evidence type="ECO:0000259" key="1">
    <source>
        <dbReference type="Pfam" id="PF05368"/>
    </source>
</evidence>
<dbReference type="Gene3D" id="3.40.50.720">
    <property type="entry name" value="NAD(P)-binding Rossmann-like Domain"/>
    <property type="match status" value="1"/>
</dbReference>
<gene>
    <name evidence="2" type="ORF">EOD41_19625</name>
</gene>
<dbReference type="RefSeq" id="WP_127708232.1">
    <property type="nucleotide sequence ID" value="NZ_SACK01000013.1"/>
</dbReference>
<dbReference type="PANTHER" id="PTHR43162:SF1">
    <property type="entry name" value="PRESTALK A DIFFERENTIATION PROTEIN A"/>
    <property type="match status" value="1"/>
</dbReference>
<dbReference type="Proteomes" id="UP000282759">
    <property type="component" value="Unassembled WGS sequence"/>
</dbReference>
<dbReference type="AlphaFoldDB" id="A0A3S2VK27"/>
<dbReference type="EMBL" id="SACK01000013">
    <property type="protein sequence ID" value="RVT97216.1"/>
    <property type="molecule type" value="Genomic_DNA"/>
</dbReference>
<dbReference type="Pfam" id="PF05368">
    <property type="entry name" value="NmrA"/>
    <property type="match status" value="1"/>
</dbReference>
<protein>
    <submittedName>
        <fullName evidence="2">NAD-dependent dehydratase</fullName>
    </submittedName>
</protein>